<dbReference type="RefSeq" id="WP_013862437.1">
    <property type="nucleotide sequence ID" value="NC_015635.1"/>
</dbReference>
<dbReference type="STRING" id="1032480.MLP_15400"/>
<dbReference type="SUPFAM" id="SSF56112">
    <property type="entry name" value="Protein kinase-like (PK-like)"/>
    <property type="match status" value="1"/>
</dbReference>
<gene>
    <name evidence="1" type="ordered locus">MLP_15400</name>
</gene>
<protein>
    <recommendedName>
        <fullName evidence="3">Protein kinase domain-containing protein</fullName>
    </recommendedName>
</protein>
<dbReference type="eggNOG" id="COG0515">
    <property type="taxonomic scope" value="Bacteria"/>
</dbReference>
<dbReference type="Gene3D" id="1.10.510.10">
    <property type="entry name" value="Transferase(Phosphotransferase) domain 1"/>
    <property type="match status" value="1"/>
</dbReference>
<dbReference type="AlphaFoldDB" id="F5XQQ4"/>
<reference evidence="1 2" key="1">
    <citation type="submission" date="2011-05" db="EMBL/GenBank/DDBJ databases">
        <title>Whole genome sequence of Microlunatus phosphovorus NM-1.</title>
        <authorList>
            <person name="Hosoyama A."/>
            <person name="Sasaki K."/>
            <person name="Harada T."/>
            <person name="Igarashi R."/>
            <person name="Kawakoshi A."/>
            <person name="Sasagawa M."/>
            <person name="Fukada J."/>
            <person name="Nakamura S."/>
            <person name="Katano Y."/>
            <person name="Hanada S."/>
            <person name="Kamagata Y."/>
            <person name="Nakamura N."/>
            <person name="Yamazaki S."/>
            <person name="Fujita N."/>
        </authorList>
    </citation>
    <scope>NUCLEOTIDE SEQUENCE [LARGE SCALE GENOMIC DNA]</scope>
    <source>
        <strain evidence="2">ATCC 700054 / DSM 10555 / JCM 9379 / NBRC 101784 / NCIMB 13414 / VKM Ac-1990 / NM-1</strain>
    </source>
</reference>
<dbReference type="HOGENOM" id="CLU_972018_0_0_11"/>
<accession>F5XQQ4</accession>
<dbReference type="OrthoDB" id="334783at2"/>
<evidence type="ECO:0000313" key="2">
    <source>
        <dbReference type="Proteomes" id="UP000007947"/>
    </source>
</evidence>
<name>F5XQQ4_MICPN</name>
<evidence type="ECO:0000313" key="1">
    <source>
        <dbReference type="EMBL" id="BAK34554.1"/>
    </source>
</evidence>
<evidence type="ECO:0008006" key="3">
    <source>
        <dbReference type="Google" id="ProtNLM"/>
    </source>
</evidence>
<sequence length="283" mass="31316">MNDLLKLASTEVDPVRLVVRSGTVLATFDHHSQDSGNVSWLVRTDHGDLFVKTAGTPGPQPPDVSMPYLDHGDRVRLLRNAVELSRSCDHPCLARLRNVIDSPSGPMLVYDRAPGELIGTASADRDDPQTAYQRLAHLPSDGLIPVFDDLLDLHRTLAQEGWVAGDLNDGCLILDFSTGRLTVIDLDSYHRGASINVMGRMFGSTRFMAPEEFELAAPIDERTTVFTLGRLAWHFGTRLTEQAEQFCGPDPLRVVLEQALEVEPDKRFDSVADFAAAWRAARR</sequence>
<dbReference type="InterPro" id="IPR011009">
    <property type="entry name" value="Kinase-like_dom_sf"/>
</dbReference>
<dbReference type="Proteomes" id="UP000007947">
    <property type="component" value="Chromosome"/>
</dbReference>
<dbReference type="EMBL" id="AP012204">
    <property type="protein sequence ID" value="BAK34554.1"/>
    <property type="molecule type" value="Genomic_DNA"/>
</dbReference>
<organism evidence="1 2">
    <name type="scientific">Microlunatus phosphovorus (strain ATCC 700054 / DSM 10555 / JCM 9379 / NBRC 101784 / NCIMB 13414 / VKM Ac-1990 / NM-1)</name>
    <dbReference type="NCBI Taxonomy" id="1032480"/>
    <lineage>
        <taxon>Bacteria</taxon>
        <taxon>Bacillati</taxon>
        <taxon>Actinomycetota</taxon>
        <taxon>Actinomycetes</taxon>
        <taxon>Propionibacteriales</taxon>
        <taxon>Propionibacteriaceae</taxon>
        <taxon>Microlunatus</taxon>
    </lineage>
</organism>
<dbReference type="KEGG" id="mph:MLP_15400"/>
<proteinExistence type="predicted"/>
<keyword evidence="2" id="KW-1185">Reference proteome</keyword>